<comment type="caution">
    <text evidence="2">The sequence shown here is derived from an EMBL/GenBank/DDBJ whole genome shotgun (WGS) entry which is preliminary data.</text>
</comment>
<accession>A0ABW5PZB1</accession>
<gene>
    <name evidence="2" type="ORF">ACFSUN_07330</name>
</gene>
<name>A0ABW5PZB1_9BACI</name>
<dbReference type="Gene3D" id="2.60.40.10">
    <property type="entry name" value="Immunoglobulins"/>
    <property type="match status" value="1"/>
</dbReference>
<evidence type="ECO:0000313" key="2">
    <source>
        <dbReference type="EMBL" id="MFD2628598.1"/>
    </source>
</evidence>
<dbReference type="Pfam" id="PF13115">
    <property type="entry name" value="YtkA"/>
    <property type="match status" value="1"/>
</dbReference>
<proteinExistence type="predicted"/>
<sequence length="93" mass="10819">MHFATPENVEIGNNVELLTHLQLADKAMEEANVRYEIWLDGEEKHDWIDAEEQNPGEYSASHTFEENGTYHVIIHVENDSGLHEHEEHEIKVQ</sequence>
<organism evidence="2 3">
    <name type="scientific">Oceanobacillus kapialis</name>
    <dbReference type="NCBI Taxonomy" id="481353"/>
    <lineage>
        <taxon>Bacteria</taxon>
        <taxon>Bacillati</taxon>
        <taxon>Bacillota</taxon>
        <taxon>Bacilli</taxon>
        <taxon>Bacillales</taxon>
        <taxon>Bacillaceae</taxon>
        <taxon>Oceanobacillus</taxon>
    </lineage>
</organism>
<evidence type="ECO:0000259" key="1">
    <source>
        <dbReference type="Pfam" id="PF13115"/>
    </source>
</evidence>
<evidence type="ECO:0000313" key="3">
    <source>
        <dbReference type="Proteomes" id="UP001597451"/>
    </source>
</evidence>
<feature type="domain" description="YtkA-like" evidence="1">
    <location>
        <begin position="2"/>
        <end position="75"/>
    </location>
</feature>
<dbReference type="RefSeq" id="WP_379561324.1">
    <property type="nucleotide sequence ID" value="NZ_JBHUMX010000014.1"/>
</dbReference>
<dbReference type="InterPro" id="IPR032693">
    <property type="entry name" value="YtkA-like_dom"/>
</dbReference>
<dbReference type="InterPro" id="IPR013783">
    <property type="entry name" value="Ig-like_fold"/>
</dbReference>
<dbReference type="Proteomes" id="UP001597451">
    <property type="component" value="Unassembled WGS sequence"/>
</dbReference>
<reference evidence="3" key="1">
    <citation type="journal article" date="2019" name="Int. J. Syst. Evol. Microbiol.">
        <title>The Global Catalogue of Microorganisms (GCM) 10K type strain sequencing project: providing services to taxonomists for standard genome sequencing and annotation.</title>
        <authorList>
            <consortium name="The Broad Institute Genomics Platform"/>
            <consortium name="The Broad Institute Genome Sequencing Center for Infectious Disease"/>
            <person name="Wu L."/>
            <person name="Ma J."/>
        </authorList>
    </citation>
    <scope>NUCLEOTIDE SEQUENCE [LARGE SCALE GENOMIC DNA]</scope>
    <source>
        <strain evidence="3">TISTR 1858</strain>
    </source>
</reference>
<keyword evidence="3" id="KW-1185">Reference proteome</keyword>
<dbReference type="EMBL" id="JBHUMX010000014">
    <property type="protein sequence ID" value="MFD2628598.1"/>
    <property type="molecule type" value="Genomic_DNA"/>
</dbReference>
<dbReference type="SUPFAM" id="SSF49299">
    <property type="entry name" value="PKD domain"/>
    <property type="match status" value="1"/>
</dbReference>
<protein>
    <submittedName>
        <fullName evidence="2">FixH family protein</fullName>
    </submittedName>
</protein>
<dbReference type="InterPro" id="IPR035986">
    <property type="entry name" value="PKD_dom_sf"/>
</dbReference>